<proteinExistence type="inferred from homology"/>
<dbReference type="Pfam" id="PF00067">
    <property type="entry name" value="p450"/>
    <property type="match status" value="2"/>
</dbReference>
<dbReference type="STRING" id="981085.W9QEF2"/>
<dbReference type="PRINTS" id="PR00463">
    <property type="entry name" value="EP450I"/>
</dbReference>
<dbReference type="InterPro" id="IPR052306">
    <property type="entry name" value="CYP450_71D"/>
</dbReference>
<dbReference type="PANTHER" id="PTHR47953:SF19">
    <property type="entry name" value="OS06G0641600 PROTEIN"/>
    <property type="match status" value="1"/>
</dbReference>
<evidence type="ECO:0000256" key="9">
    <source>
        <dbReference type="ARBA" id="ARBA00023004"/>
    </source>
</evidence>
<protein>
    <submittedName>
        <fullName evidence="13">Cytochrome P450 71D11</fullName>
    </submittedName>
</protein>
<keyword evidence="9 12" id="KW-0408">Iron</keyword>
<keyword evidence="4 12" id="KW-0349">Heme</keyword>
<name>W9QEF2_9ROSA</name>
<evidence type="ECO:0000256" key="6">
    <source>
        <dbReference type="ARBA" id="ARBA00022723"/>
    </source>
</evidence>
<keyword evidence="8 12" id="KW-0560">Oxidoreductase</keyword>
<dbReference type="PANTHER" id="PTHR47953">
    <property type="entry name" value="OS08G0105600 PROTEIN"/>
    <property type="match status" value="1"/>
</dbReference>
<sequence length="206" mass="22652">MWRPPSRHFMQPRWCTAAILSPARLEGCDQSSIVSAVADATAGHEEVFFSFPYTAALAAAVPHPAAASLSVPPNGRTLVSSTPDIISVGSETSSTTLEWAISEMLKNPKVMEKAQAEVKTGFSRARKVYYKGTYFEYISFGVGRRICPAVTFGVAVVELILVQLLYHFDRKLPANEKMEDLDMTQVFGVTVGRKMDLCLVHISYNS</sequence>
<dbReference type="AlphaFoldDB" id="W9QEF2"/>
<comment type="similarity">
    <text evidence="3 12">Belongs to the cytochrome P450 family.</text>
</comment>
<dbReference type="InterPro" id="IPR036396">
    <property type="entry name" value="Cyt_P450_sf"/>
</dbReference>
<keyword evidence="6 12" id="KW-0479">Metal-binding</keyword>
<keyword evidence="10 12" id="KW-0503">Monooxygenase</keyword>
<evidence type="ECO:0000256" key="10">
    <source>
        <dbReference type="ARBA" id="ARBA00023033"/>
    </source>
</evidence>
<evidence type="ECO:0000256" key="5">
    <source>
        <dbReference type="ARBA" id="ARBA00022692"/>
    </source>
</evidence>
<dbReference type="GO" id="GO:0005506">
    <property type="term" value="F:iron ion binding"/>
    <property type="evidence" value="ECO:0007669"/>
    <property type="project" value="InterPro"/>
</dbReference>
<dbReference type="GO" id="GO:0004497">
    <property type="term" value="F:monooxygenase activity"/>
    <property type="evidence" value="ECO:0007669"/>
    <property type="project" value="UniProtKB-KW"/>
</dbReference>
<dbReference type="PROSITE" id="PS00086">
    <property type="entry name" value="CYTOCHROME_P450"/>
    <property type="match status" value="1"/>
</dbReference>
<dbReference type="InterPro" id="IPR002401">
    <property type="entry name" value="Cyt_P450_E_grp-I"/>
</dbReference>
<dbReference type="InterPro" id="IPR017972">
    <property type="entry name" value="Cyt_P450_CS"/>
</dbReference>
<keyword evidence="14" id="KW-1185">Reference proteome</keyword>
<evidence type="ECO:0000256" key="8">
    <source>
        <dbReference type="ARBA" id="ARBA00023002"/>
    </source>
</evidence>
<evidence type="ECO:0000256" key="12">
    <source>
        <dbReference type="RuleBase" id="RU000461"/>
    </source>
</evidence>
<evidence type="ECO:0000256" key="4">
    <source>
        <dbReference type="ARBA" id="ARBA00022617"/>
    </source>
</evidence>
<gene>
    <name evidence="13" type="ORF">L484_016840</name>
</gene>
<dbReference type="eggNOG" id="KOG0156">
    <property type="taxonomic scope" value="Eukaryota"/>
</dbReference>
<evidence type="ECO:0000313" key="13">
    <source>
        <dbReference type="EMBL" id="EXB30980.1"/>
    </source>
</evidence>
<dbReference type="InterPro" id="IPR001128">
    <property type="entry name" value="Cyt_P450"/>
</dbReference>
<dbReference type="GO" id="GO:0016705">
    <property type="term" value="F:oxidoreductase activity, acting on paired donors, with incorporation or reduction of molecular oxygen"/>
    <property type="evidence" value="ECO:0007669"/>
    <property type="project" value="InterPro"/>
</dbReference>
<organism evidence="13 14">
    <name type="scientific">Morus notabilis</name>
    <dbReference type="NCBI Taxonomy" id="981085"/>
    <lineage>
        <taxon>Eukaryota</taxon>
        <taxon>Viridiplantae</taxon>
        <taxon>Streptophyta</taxon>
        <taxon>Embryophyta</taxon>
        <taxon>Tracheophyta</taxon>
        <taxon>Spermatophyta</taxon>
        <taxon>Magnoliopsida</taxon>
        <taxon>eudicotyledons</taxon>
        <taxon>Gunneridae</taxon>
        <taxon>Pentapetalae</taxon>
        <taxon>rosids</taxon>
        <taxon>fabids</taxon>
        <taxon>Rosales</taxon>
        <taxon>Moraceae</taxon>
        <taxon>Moreae</taxon>
        <taxon>Morus</taxon>
    </lineage>
</organism>
<keyword evidence="7" id="KW-1133">Transmembrane helix</keyword>
<reference evidence="14" key="1">
    <citation type="submission" date="2013-01" db="EMBL/GenBank/DDBJ databases">
        <title>Draft Genome Sequence of a Mulberry Tree, Morus notabilis C.K. Schneid.</title>
        <authorList>
            <person name="He N."/>
            <person name="Zhao S."/>
        </authorList>
    </citation>
    <scope>NUCLEOTIDE SEQUENCE</scope>
</reference>
<dbReference type="EMBL" id="KE343500">
    <property type="protein sequence ID" value="EXB30980.1"/>
    <property type="molecule type" value="Genomic_DNA"/>
</dbReference>
<comment type="cofactor">
    <cofactor evidence="1">
        <name>heme</name>
        <dbReference type="ChEBI" id="CHEBI:30413"/>
    </cofactor>
</comment>
<evidence type="ECO:0000256" key="3">
    <source>
        <dbReference type="ARBA" id="ARBA00010617"/>
    </source>
</evidence>
<keyword evidence="11" id="KW-0472">Membrane</keyword>
<dbReference type="GO" id="GO:0016020">
    <property type="term" value="C:membrane"/>
    <property type="evidence" value="ECO:0007669"/>
    <property type="project" value="UniProtKB-SubCell"/>
</dbReference>
<dbReference type="GO" id="GO:0020037">
    <property type="term" value="F:heme binding"/>
    <property type="evidence" value="ECO:0007669"/>
    <property type="project" value="InterPro"/>
</dbReference>
<comment type="subcellular location">
    <subcellularLocation>
        <location evidence="2">Membrane</location>
        <topology evidence="2">Single-pass membrane protein</topology>
    </subcellularLocation>
</comment>
<evidence type="ECO:0000256" key="7">
    <source>
        <dbReference type="ARBA" id="ARBA00022989"/>
    </source>
</evidence>
<evidence type="ECO:0000256" key="11">
    <source>
        <dbReference type="ARBA" id="ARBA00023136"/>
    </source>
</evidence>
<dbReference type="Gene3D" id="1.10.630.10">
    <property type="entry name" value="Cytochrome P450"/>
    <property type="match status" value="2"/>
</dbReference>
<evidence type="ECO:0000313" key="14">
    <source>
        <dbReference type="Proteomes" id="UP000030645"/>
    </source>
</evidence>
<accession>W9QEF2</accession>
<evidence type="ECO:0000256" key="1">
    <source>
        <dbReference type="ARBA" id="ARBA00001971"/>
    </source>
</evidence>
<dbReference type="SUPFAM" id="SSF48264">
    <property type="entry name" value="Cytochrome P450"/>
    <property type="match status" value="1"/>
</dbReference>
<keyword evidence="5" id="KW-0812">Transmembrane</keyword>
<dbReference type="Proteomes" id="UP000030645">
    <property type="component" value="Unassembled WGS sequence"/>
</dbReference>
<evidence type="ECO:0000256" key="2">
    <source>
        <dbReference type="ARBA" id="ARBA00004167"/>
    </source>
</evidence>